<keyword evidence="2" id="KW-1185">Reference proteome</keyword>
<evidence type="ECO:0000313" key="2">
    <source>
        <dbReference type="Proteomes" id="UP001060215"/>
    </source>
</evidence>
<gene>
    <name evidence="1" type="ORF">LOK49_LG05G01336</name>
</gene>
<sequence length="113" mass="12730">MKNQPSIGLNYQIFRGVASSLQYLHEEWEQVVLYRDVKASNVLLDADVNGRLEDFGLARLYDHRGNLETNHVVGTVGYLAPELTRTRKATTSTDVFTFGALMLEVACGRRPML</sequence>
<keyword evidence="1" id="KW-0675">Receptor</keyword>
<dbReference type="EMBL" id="CM045761">
    <property type="protein sequence ID" value="KAI8016080.1"/>
    <property type="molecule type" value="Genomic_DNA"/>
</dbReference>
<accession>A0ACC0HUD0</accession>
<name>A0ACC0HUD0_9ERIC</name>
<evidence type="ECO:0000313" key="1">
    <source>
        <dbReference type="EMBL" id="KAI8016080.1"/>
    </source>
</evidence>
<proteinExistence type="predicted"/>
<dbReference type="Proteomes" id="UP001060215">
    <property type="component" value="Chromosome 4"/>
</dbReference>
<reference evidence="1 2" key="1">
    <citation type="journal article" date="2022" name="Plant J.">
        <title>Chromosome-level genome of Camellia lanceoleosa provides a valuable resource for understanding genome evolution and self-incompatibility.</title>
        <authorList>
            <person name="Gong W."/>
            <person name="Xiao S."/>
            <person name="Wang L."/>
            <person name="Liao Z."/>
            <person name="Chang Y."/>
            <person name="Mo W."/>
            <person name="Hu G."/>
            <person name="Li W."/>
            <person name="Zhao G."/>
            <person name="Zhu H."/>
            <person name="Hu X."/>
            <person name="Ji K."/>
            <person name="Xiang X."/>
            <person name="Song Q."/>
            <person name="Yuan D."/>
            <person name="Jin S."/>
            <person name="Zhang L."/>
        </authorList>
    </citation>
    <scope>NUCLEOTIDE SEQUENCE [LARGE SCALE GENOMIC DNA]</scope>
    <source>
        <strain evidence="1">SQ_2022a</strain>
    </source>
</reference>
<keyword evidence="1" id="KW-0418">Kinase</keyword>
<comment type="caution">
    <text evidence="1">The sequence shown here is derived from an EMBL/GenBank/DDBJ whole genome shotgun (WGS) entry which is preliminary data.</text>
</comment>
<keyword evidence="1" id="KW-0808">Transferase</keyword>
<protein>
    <submittedName>
        <fullName evidence="1">L-type lectin-domain containing receptor kinase IV.1</fullName>
    </submittedName>
</protein>
<organism evidence="1 2">
    <name type="scientific">Camellia lanceoleosa</name>
    <dbReference type="NCBI Taxonomy" id="1840588"/>
    <lineage>
        <taxon>Eukaryota</taxon>
        <taxon>Viridiplantae</taxon>
        <taxon>Streptophyta</taxon>
        <taxon>Embryophyta</taxon>
        <taxon>Tracheophyta</taxon>
        <taxon>Spermatophyta</taxon>
        <taxon>Magnoliopsida</taxon>
        <taxon>eudicotyledons</taxon>
        <taxon>Gunneridae</taxon>
        <taxon>Pentapetalae</taxon>
        <taxon>asterids</taxon>
        <taxon>Ericales</taxon>
        <taxon>Theaceae</taxon>
        <taxon>Camellia</taxon>
    </lineage>
</organism>